<organism evidence="13 14">
    <name type="scientific">Planktothrix agardhii (strain NIVA-CYA 126/8)</name>
    <dbReference type="NCBI Taxonomy" id="388467"/>
    <lineage>
        <taxon>Bacteria</taxon>
        <taxon>Bacillati</taxon>
        <taxon>Cyanobacteriota</taxon>
        <taxon>Cyanophyceae</taxon>
        <taxon>Oscillatoriophycideae</taxon>
        <taxon>Oscillatoriales</taxon>
        <taxon>Microcoleaceae</taxon>
        <taxon>Planktothrix</taxon>
    </lineage>
</organism>
<dbReference type="EMBL" id="KU665237">
    <property type="protein sequence ID" value="AQY60348.1"/>
    <property type="molecule type" value="Genomic_DNA"/>
</dbReference>
<dbReference type="EC" id="2.7.11.1" evidence="8"/>
<gene>
    <name evidence="12" type="primary">NC126_4338</name>
    <name evidence="13" type="ORF">A19Y_4069</name>
</gene>
<dbReference type="STRING" id="388467.A19Y_4069"/>
<dbReference type="RefSeq" id="WP_042156267.1">
    <property type="nucleotide sequence ID" value="NZ_CM002803.1"/>
</dbReference>
<dbReference type="PANTHER" id="PTHR24363:SF0">
    <property type="entry name" value="SERINE_THREONINE KINASE LIKE DOMAIN CONTAINING 1"/>
    <property type="match status" value="1"/>
</dbReference>
<sequence length="558" mass="62262">MSYCVNPACPQPENLDDALKCKACGSKLLLRNRYQVIQPLGKGGFGATFLAQDMSLPGRPNCVVKQLRPTATSARILEMARELFQREAKTLGKIGDHPQIPRLIDYFIVGKQFYLVQEYVDGYTLKQEVKEKGIFDEAQAKKFLREIIPILDYIHSQEVIHRDIKPANILRRRIDQNLVLIDFGAVKDQVNQATMMGTGQTAFTNFAIGTSGFAPPEQMALRPVYASDIYAVGMTCVYLMTGKSPNSFESNQITGEILWQPHLDVSDSFCSILQRMLEFSVQYRYQSAQDVLRALDSESSYEGLSGSMVMQQKSNSTSNSKLPTPTDEPTVFNENTGLMLTSEKIGAQIRERKQRLGQKKSGKIGGDQDIYDQTALVSGFGANQGAPVSMICDSGANKKVNSASVPVNSAPKWNENTLKTAYVKGRRDFADCKLSGLNLENFDWSGANFYESRLSNTNFQGADLTEVNFGRARLTNVNFRNAKLVKAYMSNANLERADLRGANLRNACLNRANLRGVNLCGANLTDAIVTDEQLAMAKMNGRTIRPNGKRKSWWWFWF</sequence>
<comment type="catalytic activity">
    <reaction evidence="7 8">
        <text>L-seryl-[protein] + ATP = O-phospho-L-seryl-[protein] + ADP + H(+)</text>
        <dbReference type="Rhea" id="RHEA:17989"/>
        <dbReference type="Rhea" id="RHEA-COMP:9863"/>
        <dbReference type="Rhea" id="RHEA-COMP:11604"/>
        <dbReference type="ChEBI" id="CHEBI:15378"/>
        <dbReference type="ChEBI" id="CHEBI:29999"/>
        <dbReference type="ChEBI" id="CHEBI:30616"/>
        <dbReference type="ChEBI" id="CHEBI:83421"/>
        <dbReference type="ChEBI" id="CHEBI:456216"/>
        <dbReference type="EC" id="2.7.11.1"/>
    </reaction>
</comment>
<keyword evidence="14" id="KW-1185">Reference proteome</keyword>
<feature type="binding site" evidence="9">
    <location>
        <position position="65"/>
    </location>
    <ligand>
        <name>ATP</name>
        <dbReference type="ChEBI" id="CHEBI:30616"/>
    </ligand>
</feature>
<feature type="domain" description="Protein kinase" evidence="11">
    <location>
        <begin position="34"/>
        <end position="304"/>
    </location>
</feature>
<evidence type="ECO:0000259" key="11">
    <source>
        <dbReference type="PROSITE" id="PS50011"/>
    </source>
</evidence>
<keyword evidence="5 8" id="KW-0067">ATP-binding</keyword>
<dbReference type="GO" id="GO:0005524">
    <property type="term" value="F:ATP binding"/>
    <property type="evidence" value="ECO:0007669"/>
    <property type="project" value="UniProtKB-UniRule"/>
</dbReference>
<dbReference type="InterPro" id="IPR000719">
    <property type="entry name" value="Prot_kinase_dom"/>
</dbReference>
<dbReference type="PROSITE" id="PS50011">
    <property type="entry name" value="PROTEIN_KINASE_DOM"/>
    <property type="match status" value="1"/>
</dbReference>
<dbReference type="InterPro" id="IPR001646">
    <property type="entry name" value="5peptide_repeat"/>
</dbReference>
<evidence type="ECO:0000256" key="6">
    <source>
        <dbReference type="ARBA" id="ARBA00047899"/>
    </source>
</evidence>
<dbReference type="Pfam" id="PF00069">
    <property type="entry name" value="Pkinase"/>
    <property type="match status" value="1"/>
</dbReference>
<keyword evidence="1 8" id="KW-0723">Serine/threonine-protein kinase</keyword>
<keyword evidence="3 8" id="KW-0547">Nucleotide-binding</keyword>
<dbReference type="SMART" id="SM00220">
    <property type="entry name" value="S_TKc"/>
    <property type="match status" value="1"/>
</dbReference>
<dbReference type="AlphaFoldDB" id="A0A073CM36"/>
<dbReference type="eggNOG" id="COG1357">
    <property type="taxonomic scope" value="Bacteria"/>
</dbReference>
<evidence type="ECO:0000256" key="2">
    <source>
        <dbReference type="ARBA" id="ARBA00022679"/>
    </source>
</evidence>
<dbReference type="PIRSF" id="PIRSF000647">
    <property type="entry name" value="Ser/Thr_PK_SpkB"/>
    <property type="match status" value="1"/>
</dbReference>
<dbReference type="InterPro" id="IPR016252">
    <property type="entry name" value="Ser/Thr_kinase_SpkB"/>
</dbReference>
<name>A0A073CM36_PLAA1</name>
<dbReference type="Proteomes" id="UP000027395">
    <property type="component" value="Chromosome"/>
</dbReference>
<evidence type="ECO:0000256" key="10">
    <source>
        <dbReference type="SAM" id="MobiDB-lite"/>
    </source>
</evidence>
<dbReference type="eggNOG" id="COG0515">
    <property type="taxonomic scope" value="Bacteria"/>
</dbReference>
<proteinExistence type="inferred from homology"/>
<dbReference type="SUPFAM" id="SSF141571">
    <property type="entry name" value="Pentapeptide repeat-like"/>
    <property type="match status" value="1"/>
</dbReference>
<dbReference type="PROSITE" id="PS00107">
    <property type="entry name" value="PROTEIN_KINASE_ATP"/>
    <property type="match status" value="1"/>
</dbReference>
<evidence type="ECO:0000256" key="1">
    <source>
        <dbReference type="ARBA" id="ARBA00022527"/>
    </source>
</evidence>
<dbReference type="NCBIfam" id="NF045510">
    <property type="entry name" value="4Cys_prefix_kin"/>
    <property type="match status" value="1"/>
</dbReference>
<dbReference type="Gene3D" id="2.160.20.80">
    <property type="entry name" value="E3 ubiquitin-protein ligase SopA"/>
    <property type="match status" value="1"/>
</dbReference>
<evidence type="ECO:0000256" key="9">
    <source>
        <dbReference type="PROSITE-ProRule" id="PRU10141"/>
    </source>
</evidence>
<dbReference type="SUPFAM" id="SSF56112">
    <property type="entry name" value="Protein kinase-like (PK-like)"/>
    <property type="match status" value="1"/>
</dbReference>
<evidence type="ECO:0000313" key="12">
    <source>
        <dbReference type="EMBL" id="AQY60348.1"/>
    </source>
</evidence>
<evidence type="ECO:0000313" key="13">
    <source>
        <dbReference type="EMBL" id="KEI68778.1"/>
    </source>
</evidence>
<dbReference type="GO" id="GO:0004674">
    <property type="term" value="F:protein serine/threonine kinase activity"/>
    <property type="evidence" value="ECO:0007669"/>
    <property type="project" value="UniProtKB-UniRule"/>
</dbReference>
<evidence type="ECO:0000256" key="3">
    <source>
        <dbReference type="ARBA" id="ARBA00022741"/>
    </source>
</evidence>
<dbReference type="PATRIC" id="fig|388467.6.peg.4011"/>
<dbReference type="Pfam" id="PF00805">
    <property type="entry name" value="Pentapeptide"/>
    <property type="match status" value="2"/>
</dbReference>
<dbReference type="InterPro" id="IPR011009">
    <property type="entry name" value="Kinase-like_dom_sf"/>
</dbReference>
<evidence type="ECO:0000256" key="8">
    <source>
        <dbReference type="PIRNR" id="PIRNR000647"/>
    </source>
</evidence>
<reference evidence="12" key="2">
    <citation type="journal article" date="2017" name="Front. Microbiol.">
        <title>Evolution of Anabaenopeptin Peptide Structural Variability in the Cyanobacterium Planktothrix.</title>
        <authorList>
            <person name="Entfellner E."/>
            <person name="Frei M."/>
            <person name="Christiansen G."/>
            <person name="Deng L."/>
            <person name="Blom J."/>
            <person name="Kurmayer R."/>
        </authorList>
    </citation>
    <scope>NUCLEOTIDE SEQUENCE</scope>
    <source>
        <strain evidence="12">NIVA-CYA 126/8</strain>
    </source>
</reference>
<dbReference type="PANTHER" id="PTHR24363">
    <property type="entry name" value="SERINE/THREONINE PROTEIN KINASE"/>
    <property type="match status" value="1"/>
</dbReference>
<accession>A0A073CM36</accession>
<keyword evidence="4 8" id="KW-0418">Kinase</keyword>
<comment type="similarity">
    <text evidence="8">Belongs to the protein kinase superfamily. Ser/Thr protein kinase family.</text>
</comment>
<evidence type="ECO:0000256" key="4">
    <source>
        <dbReference type="ARBA" id="ARBA00022777"/>
    </source>
</evidence>
<dbReference type="CDD" id="cd14014">
    <property type="entry name" value="STKc_PknB_like"/>
    <property type="match status" value="1"/>
</dbReference>
<comment type="catalytic activity">
    <reaction evidence="6 8">
        <text>L-threonyl-[protein] + ATP = O-phospho-L-threonyl-[protein] + ADP + H(+)</text>
        <dbReference type="Rhea" id="RHEA:46608"/>
        <dbReference type="Rhea" id="RHEA-COMP:11060"/>
        <dbReference type="Rhea" id="RHEA-COMP:11605"/>
        <dbReference type="ChEBI" id="CHEBI:15378"/>
        <dbReference type="ChEBI" id="CHEBI:30013"/>
        <dbReference type="ChEBI" id="CHEBI:30616"/>
        <dbReference type="ChEBI" id="CHEBI:61977"/>
        <dbReference type="ChEBI" id="CHEBI:456216"/>
        <dbReference type="EC" id="2.7.11.1"/>
    </reaction>
</comment>
<protein>
    <recommendedName>
        <fullName evidence="8">Serine/threonine-protein kinase B</fullName>
        <ecNumber evidence="8">2.7.11.1</ecNumber>
    </recommendedName>
</protein>
<dbReference type="GeneID" id="77289951"/>
<dbReference type="InterPro" id="IPR017441">
    <property type="entry name" value="Protein_kinase_ATP_BS"/>
</dbReference>
<evidence type="ECO:0000256" key="7">
    <source>
        <dbReference type="ARBA" id="ARBA00048679"/>
    </source>
</evidence>
<keyword evidence="2 8" id="KW-0808">Transferase</keyword>
<evidence type="ECO:0000313" key="14">
    <source>
        <dbReference type="Proteomes" id="UP000027395"/>
    </source>
</evidence>
<dbReference type="HOGENOM" id="CLU_000288_135_5_3"/>
<dbReference type="Gene3D" id="1.10.510.10">
    <property type="entry name" value="Transferase(Phosphotransferase) domain 1"/>
    <property type="match status" value="1"/>
</dbReference>
<dbReference type="EMBL" id="CM002803">
    <property type="protein sequence ID" value="KEI68778.1"/>
    <property type="molecule type" value="Genomic_DNA"/>
</dbReference>
<evidence type="ECO:0000256" key="5">
    <source>
        <dbReference type="ARBA" id="ARBA00022840"/>
    </source>
</evidence>
<feature type="region of interest" description="Disordered" evidence="10">
    <location>
        <begin position="305"/>
        <end position="333"/>
    </location>
</feature>
<feature type="compositionally biased region" description="Polar residues" evidence="10">
    <location>
        <begin position="305"/>
        <end position="323"/>
    </location>
</feature>
<reference evidence="13 14" key="1">
    <citation type="journal article" date="2014" name="Appl. Environ. Microbiol.">
        <title>Elucidation of insertion elements encoded on plasmids and in vitro construction of shuttle vectors from the toxic cyanobacterium Planktothrix.</title>
        <authorList>
            <person name="Christiansen G."/>
            <person name="Goesmann A."/>
            <person name="Kurmayer R."/>
        </authorList>
    </citation>
    <scope>NUCLEOTIDE SEQUENCE [LARGE SCALE GENOMIC DNA]</scope>
    <source>
        <strain evidence="13 14">NIVA-CYA 126/8</strain>
    </source>
</reference>